<dbReference type="InterPro" id="IPR002213">
    <property type="entry name" value="UDP_glucos_trans"/>
</dbReference>
<dbReference type="PANTHER" id="PTHR48049:SF84">
    <property type="entry name" value="UDP-GLYCOSYLTRANSFERASE 79A6"/>
    <property type="match status" value="1"/>
</dbReference>
<accession>A0AAP0JSJ3</accession>
<keyword evidence="2" id="KW-0808">Transferase</keyword>
<protein>
    <recommendedName>
        <fullName evidence="5">Glycosyltransferase</fullName>
    </recommendedName>
</protein>
<dbReference type="EMBL" id="JBBNAE010000003">
    <property type="protein sequence ID" value="KAK9138950.1"/>
    <property type="molecule type" value="Genomic_DNA"/>
</dbReference>
<gene>
    <name evidence="3" type="ORF">Sjap_009544</name>
</gene>
<comment type="similarity">
    <text evidence="1">Belongs to the UDP-glycosyltransferase family.</text>
</comment>
<dbReference type="AlphaFoldDB" id="A0AAP0JSJ3"/>
<evidence type="ECO:0000256" key="1">
    <source>
        <dbReference type="ARBA" id="ARBA00009995"/>
    </source>
</evidence>
<reference evidence="3 4" key="1">
    <citation type="submission" date="2024-01" db="EMBL/GenBank/DDBJ databases">
        <title>Genome assemblies of Stephania.</title>
        <authorList>
            <person name="Yang L."/>
        </authorList>
    </citation>
    <scope>NUCLEOTIDE SEQUENCE [LARGE SCALE GENOMIC DNA]</scope>
    <source>
        <strain evidence="3">QJT</strain>
        <tissue evidence="3">Leaf</tissue>
    </source>
</reference>
<dbReference type="InterPro" id="IPR050481">
    <property type="entry name" value="UDP-glycosyltransf_plant"/>
</dbReference>
<keyword evidence="4" id="KW-1185">Reference proteome</keyword>
<comment type="caution">
    <text evidence="3">The sequence shown here is derived from an EMBL/GenBank/DDBJ whole genome shotgun (WGS) entry which is preliminary data.</text>
</comment>
<evidence type="ECO:0000313" key="3">
    <source>
        <dbReference type="EMBL" id="KAK9138950.1"/>
    </source>
</evidence>
<sequence length="475" mass="52919">MEEESTFHVAMFPFFAFGHISPFVQLSNKLSTRGVRVTFLSAPNNIRRTRSSLSPHVQVVPVEIPHVPGLPSEVQSTAEGTPAMAELLKLALDQMEPQVRSLLGILKPHLVIHDFSHKWMGRVGGEVGFKSLLFSVFASVSSSLLMVPSRSNIKQMIQNSAFDDEQQLVNEMKKLPPGFPSTSIKSIPTYLAKDFLYVFKSFGSPSVFDRVMGCMSSCDAIVYKSCIEMEGPYIGFIKSQYQKPVLLAGPVVPEPPVGELEEKSATWLGSFPAKSVVFSSFGSETFLTTSQVRELVEGIEMTGFPFMVVLNFQSDDKEGELRKALPEGFVERVKGRGVVCTGWVQQQHILGHESVGCFVNHAGFSSITEGLVSDCQLVFLPLKGDQFVNAKLMGEDLKLGVEVRRDDEDGSFIKEDICKAVKRVMVEDDDESGRLVRANQEKWRKFLLDKEVHEGYMNNFVKDLKDLAFQTPKQE</sequence>
<dbReference type="Proteomes" id="UP001417504">
    <property type="component" value="Unassembled WGS sequence"/>
</dbReference>
<evidence type="ECO:0000313" key="4">
    <source>
        <dbReference type="Proteomes" id="UP001417504"/>
    </source>
</evidence>
<evidence type="ECO:0008006" key="5">
    <source>
        <dbReference type="Google" id="ProtNLM"/>
    </source>
</evidence>
<proteinExistence type="inferred from homology"/>
<dbReference type="CDD" id="cd03784">
    <property type="entry name" value="GT1_Gtf-like"/>
    <property type="match status" value="1"/>
</dbReference>
<evidence type="ECO:0000256" key="2">
    <source>
        <dbReference type="ARBA" id="ARBA00022679"/>
    </source>
</evidence>
<name>A0AAP0JSJ3_9MAGN</name>
<dbReference type="GO" id="GO:0035251">
    <property type="term" value="F:UDP-glucosyltransferase activity"/>
    <property type="evidence" value="ECO:0007669"/>
    <property type="project" value="InterPro"/>
</dbReference>
<dbReference type="PANTHER" id="PTHR48049">
    <property type="entry name" value="GLYCOSYLTRANSFERASE"/>
    <property type="match status" value="1"/>
</dbReference>
<dbReference type="FunFam" id="3.40.50.2000:FF:000037">
    <property type="entry name" value="Glycosyltransferase"/>
    <property type="match status" value="1"/>
</dbReference>
<dbReference type="Gene3D" id="3.40.50.2000">
    <property type="entry name" value="Glycogen Phosphorylase B"/>
    <property type="match status" value="2"/>
</dbReference>
<dbReference type="SUPFAM" id="SSF53756">
    <property type="entry name" value="UDP-Glycosyltransferase/glycogen phosphorylase"/>
    <property type="match status" value="1"/>
</dbReference>
<organism evidence="3 4">
    <name type="scientific">Stephania japonica</name>
    <dbReference type="NCBI Taxonomy" id="461633"/>
    <lineage>
        <taxon>Eukaryota</taxon>
        <taxon>Viridiplantae</taxon>
        <taxon>Streptophyta</taxon>
        <taxon>Embryophyta</taxon>
        <taxon>Tracheophyta</taxon>
        <taxon>Spermatophyta</taxon>
        <taxon>Magnoliopsida</taxon>
        <taxon>Ranunculales</taxon>
        <taxon>Menispermaceae</taxon>
        <taxon>Menispermoideae</taxon>
        <taxon>Cissampelideae</taxon>
        <taxon>Stephania</taxon>
    </lineage>
</organism>
<dbReference type="Pfam" id="PF00201">
    <property type="entry name" value="UDPGT"/>
    <property type="match status" value="1"/>
</dbReference>